<gene>
    <name evidence="1" type="ORF">ON006_12105</name>
</gene>
<dbReference type="Proteomes" id="UP001164653">
    <property type="component" value="Chromosome"/>
</dbReference>
<dbReference type="Pfam" id="PF05742">
    <property type="entry name" value="TANGO2"/>
    <property type="match status" value="1"/>
</dbReference>
<accession>A0A9E8NDE9</accession>
<proteinExistence type="predicted"/>
<evidence type="ECO:0000313" key="2">
    <source>
        <dbReference type="Proteomes" id="UP001164653"/>
    </source>
</evidence>
<organism evidence="1 2">
    <name type="scientific">Dyadobacter pollutisoli</name>
    <dbReference type="NCBI Taxonomy" id="2910158"/>
    <lineage>
        <taxon>Bacteria</taxon>
        <taxon>Pseudomonadati</taxon>
        <taxon>Bacteroidota</taxon>
        <taxon>Cytophagia</taxon>
        <taxon>Cytophagales</taxon>
        <taxon>Spirosomataceae</taxon>
        <taxon>Dyadobacter</taxon>
    </lineage>
</organism>
<dbReference type="KEGG" id="dpf:ON006_12105"/>
<sequence length="239" mass="27116">MCTVSYLPGQNGFILTSSRDEKLTRPVAKLSEPILIHGQEVTFPSDPQGNGTWIASSNARTVCLLNGAFTAHTPAPPYRHSRGLVVLNAFDYFTVQSFIANYDFGGLEPFTLLLVEKETLVVLRWNGRQLFVVEKDPAVPHIWSSATLYEPEMIVKREKWFSEWLDSLKEISLDGIREFHKRAGEDDPENAIRMRRGDVFATVSLTSVIRSGTQMEMIYEDLIHSETIHKTLSRHYVSN</sequence>
<dbReference type="EMBL" id="CP112998">
    <property type="protein sequence ID" value="WAC14680.1"/>
    <property type="molecule type" value="Genomic_DNA"/>
</dbReference>
<protein>
    <submittedName>
        <fullName evidence="1">NRDE family protein</fullName>
    </submittedName>
</protein>
<evidence type="ECO:0000313" key="1">
    <source>
        <dbReference type="EMBL" id="WAC14680.1"/>
    </source>
</evidence>
<name>A0A9E8NDE9_9BACT</name>
<keyword evidence="2" id="KW-1185">Reference proteome</keyword>
<dbReference type="RefSeq" id="WP_244820047.1">
    <property type="nucleotide sequence ID" value="NZ_CP112998.1"/>
</dbReference>
<dbReference type="AlphaFoldDB" id="A0A9E8NDE9"/>
<dbReference type="InterPro" id="IPR008551">
    <property type="entry name" value="TANGO2"/>
</dbReference>
<reference evidence="1" key="1">
    <citation type="submission" date="2022-11" db="EMBL/GenBank/DDBJ databases">
        <title>Dyadobacter pollutisoli sp. nov., isolated from plastic dumped soil.</title>
        <authorList>
            <person name="Kim J.M."/>
            <person name="Kim K.R."/>
            <person name="Lee J.K."/>
            <person name="Hao L."/>
            <person name="Jeon C.O."/>
        </authorList>
    </citation>
    <scope>NUCLEOTIDE SEQUENCE</scope>
    <source>
        <strain evidence="1">U1</strain>
    </source>
</reference>